<feature type="domain" description="Peptidase C1A papain C-terminal" evidence="4">
    <location>
        <begin position="132"/>
        <end position="305"/>
    </location>
</feature>
<dbReference type="AlphaFoldDB" id="A0A843TE65"/>
<dbReference type="InterPro" id="IPR013201">
    <property type="entry name" value="Prot_inhib_I29"/>
</dbReference>
<comment type="caution">
    <text evidence="6">The sequence shown here is derived from an EMBL/GenBank/DDBJ whole genome shotgun (WGS) entry which is preliminary data.</text>
</comment>
<sequence>MGVGKAWLLATVLALALALSTAVEGFHFDEKDLATEKSLWDLYDRWQNHHTMRTRDVLEKLKPFDVFKDNVRYIHEFNKMGKPYKLGLNKFGDLTPEEFRQKYAGYKIGHSALHHEAPKRSQLFSHVNVTDVPPSVDWRTRGAVAPVKNQGECGDCWAFSAVGAVEGINHIKTKRLLSLSEQELLDCDTAQNLGCSGGIMDYAFEFIKNNGITTESNYPYTAVESGACDSDKGRSRATVIDGHESVPSSDEDSLLKAASQQPVSVAIESVGRPFQFYSEARLHLHHLLPLRVSRVLRTLHELTGA</sequence>
<dbReference type="SMART" id="SM00848">
    <property type="entry name" value="Inhibitor_I29"/>
    <property type="match status" value="1"/>
</dbReference>
<evidence type="ECO:0000256" key="1">
    <source>
        <dbReference type="ARBA" id="ARBA00008455"/>
    </source>
</evidence>
<name>A0A843TE65_COLES</name>
<dbReference type="Proteomes" id="UP000652761">
    <property type="component" value="Unassembled WGS sequence"/>
</dbReference>
<dbReference type="InterPro" id="IPR013128">
    <property type="entry name" value="Peptidase_C1A"/>
</dbReference>
<accession>A0A843TE65</accession>
<reference evidence="6" key="1">
    <citation type="submission" date="2017-07" db="EMBL/GenBank/DDBJ databases">
        <title>Taro Niue Genome Assembly and Annotation.</title>
        <authorList>
            <person name="Atibalentja N."/>
            <person name="Keating K."/>
            <person name="Fields C.J."/>
        </authorList>
    </citation>
    <scope>NUCLEOTIDE SEQUENCE</scope>
    <source>
        <strain evidence="6">Niue_2</strain>
        <tissue evidence="6">Leaf</tissue>
    </source>
</reference>
<dbReference type="Pfam" id="PF00112">
    <property type="entry name" value="Peptidase_C1"/>
    <property type="match status" value="1"/>
</dbReference>
<dbReference type="InterPro" id="IPR000668">
    <property type="entry name" value="Peptidase_C1A_C"/>
</dbReference>
<feature type="domain" description="Cathepsin propeptide inhibitor" evidence="5">
    <location>
        <begin position="43"/>
        <end position="99"/>
    </location>
</feature>
<evidence type="ECO:0000256" key="3">
    <source>
        <dbReference type="SAM" id="SignalP"/>
    </source>
</evidence>
<dbReference type="Gene3D" id="3.90.70.10">
    <property type="entry name" value="Cysteine proteinases"/>
    <property type="match status" value="1"/>
</dbReference>
<dbReference type="PROSITE" id="PS00139">
    <property type="entry name" value="THIOL_PROTEASE_CYS"/>
    <property type="match status" value="1"/>
</dbReference>
<dbReference type="GO" id="GO:0008234">
    <property type="term" value="F:cysteine-type peptidase activity"/>
    <property type="evidence" value="ECO:0007669"/>
    <property type="project" value="InterPro"/>
</dbReference>
<keyword evidence="3" id="KW-0732">Signal</keyword>
<dbReference type="SUPFAM" id="SSF54001">
    <property type="entry name" value="Cysteine proteinases"/>
    <property type="match status" value="1"/>
</dbReference>
<keyword evidence="7" id="KW-1185">Reference proteome</keyword>
<dbReference type="Pfam" id="PF08246">
    <property type="entry name" value="Inhibitor_I29"/>
    <property type="match status" value="1"/>
</dbReference>
<feature type="chain" id="PRO_5032847563" evidence="3">
    <location>
        <begin position="26"/>
        <end position="305"/>
    </location>
</feature>
<dbReference type="OrthoDB" id="10253408at2759"/>
<feature type="signal peptide" evidence="3">
    <location>
        <begin position="1"/>
        <end position="25"/>
    </location>
</feature>
<dbReference type="InterPro" id="IPR038765">
    <property type="entry name" value="Papain-like_cys_pep_sf"/>
</dbReference>
<comment type="similarity">
    <text evidence="1">Belongs to the peptidase C1 family.</text>
</comment>
<evidence type="ECO:0000313" key="7">
    <source>
        <dbReference type="Proteomes" id="UP000652761"/>
    </source>
</evidence>
<dbReference type="PANTHER" id="PTHR12411">
    <property type="entry name" value="CYSTEINE PROTEASE FAMILY C1-RELATED"/>
    <property type="match status" value="1"/>
</dbReference>
<keyword evidence="2" id="KW-1015">Disulfide bond</keyword>
<dbReference type="SMART" id="SM00645">
    <property type="entry name" value="Pept_C1"/>
    <property type="match status" value="1"/>
</dbReference>
<evidence type="ECO:0000313" key="6">
    <source>
        <dbReference type="EMBL" id="MQL70158.1"/>
    </source>
</evidence>
<dbReference type="GO" id="GO:0006508">
    <property type="term" value="P:proteolysis"/>
    <property type="evidence" value="ECO:0007669"/>
    <property type="project" value="InterPro"/>
</dbReference>
<organism evidence="6 7">
    <name type="scientific">Colocasia esculenta</name>
    <name type="common">Wild taro</name>
    <name type="synonym">Arum esculentum</name>
    <dbReference type="NCBI Taxonomy" id="4460"/>
    <lineage>
        <taxon>Eukaryota</taxon>
        <taxon>Viridiplantae</taxon>
        <taxon>Streptophyta</taxon>
        <taxon>Embryophyta</taxon>
        <taxon>Tracheophyta</taxon>
        <taxon>Spermatophyta</taxon>
        <taxon>Magnoliopsida</taxon>
        <taxon>Liliopsida</taxon>
        <taxon>Araceae</taxon>
        <taxon>Aroideae</taxon>
        <taxon>Colocasieae</taxon>
        <taxon>Colocasia</taxon>
    </lineage>
</organism>
<proteinExistence type="inferred from homology"/>
<evidence type="ECO:0000256" key="2">
    <source>
        <dbReference type="ARBA" id="ARBA00023157"/>
    </source>
</evidence>
<dbReference type="InterPro" id="IPR000169">
    <property type="entry name" value="Pept_cys_AS"/>
</dbReference>
<gene>
    <name evidence="6" type="ORF">Taro_002438</name>
</gene>
<protein>
    <submittedName>
        <fullName evidence="6">Uncharacterized protein</fullName>
    </submittedName>
</protein>
<dbReference type="CDD" id="cd02248">
    <property type="entry name" value="Peptidase_C1A"/>
    <property type="match status" value="1"/>
</dbReference>
<evidence type="ECO:0000259" key="5">
    <source>
        <dbReference type="SMART" id="SM00848"/>
    </source>
</evidence>
<evidence type="ECO:0000259" key="4">
    <source>
        <dbReference type="SMART" id="SM00645"/>
    </source>
</evidence>
<dbReference type="InterPro" id="IPR039417">
    <property type="entry name" value="Peptidase_C1A_papain-like"/>
</dbReference>
<dbReference type="EMBL" id="NMUH01000058">
    <property type="protein sequence ID" value="MQL70158.1"/>
    <property type="molecule type" value="Genomic_DNA"/>
</dbReference>